<accession>A0A1I7SHB0</accession>
<sequence>MSFQIPVKCQLDPKPDPNDNLLNQILADLSAYIAARVGSQRAPQRLGVILSLLRDLKEAVLILRASPQDLSSIVKEEEPEITVLEEL</sequence>
<proteinExistence type="predicted"/>
<name>A0A1I7SHB0_BURXY</name>
<dbReference type="Proteomes" id="UP000095284">
    <property type="component" value="Unplaced"/>
</dbReference>
<protein>
    <submittedName>
        <fullName evidence="2">MitMem_reg domain-containing protein</fullName>
    </submittedName>
</protein>
<dbReference type="WBParaSite" id="BXY_1242600.1">
    <property type="protein sequence ID" value="BXY_1242600.1"/>
    <property type="gene ID" value="BXY_1242600"/>
</dbReference>
<organism evidence="1 2">
    <name type="scientific">Bursaphelenchus xylophilus</name>
    <name type="common">Pinewood nematode worm</name>
    <name type="synonym">Aphelenchoides xylophilus</name>
    <dbReference type="NCBI Taxonomy" id="6326"/>
    <lineage>
        <taxon>Eukaryota</taxon>
        <taxon>Metazoa</taxon>
        <taxon>Ecdysozoa</taxon>
        <taxon>Nematoda</taxon>
        <taxon>Chromadorea</taxon>
        <taxon>Rhabditida</taxon>
        <taxon>Tylenchina</taxon>
        <taxon>Tylenchomorpha</taxon>
        <taxon>Aphelenchoidea</taxon>
        <taxon>Aphelenchoididae</taxon>
        <taxon>Bursaphelenchus</taxon>
    </lineage>
</organism>
<dbReference type="AlphaFoldDB" id="A0A1I7SHB0"/>
<evidence type="ECO:0000313" key="1">
    <source>
        <dbReference type="Proteomes" id="UP000095284"/>
    </source>
</evidence>
<evidence type="ECO:0000313" key="2">
    <source>
        <dbReference type="WBParaSite" id="BXY_1242600.1"/>
    </source>
</evidence>
<reference evidence="2" key="1">
    <citation type="submission" date="2016-11" db="UniProtKB">
        <authorList>
            <consortium name="WormBaseParasite"/>
        </authorList>
    </citation>
    <scope>IDENTIFICATION</scope>
</reference>